<accession>A0A5B7IA81</accession>
<keyword evidence="2" id="KW-1185">Reference proteome</keyword>
<name>A0A5B7IA81_PORTR</name>
<organism evidence="1 2">
    <name type="scientific">Portunus trituberculatus</name>
    <name type="common">Swimming crab</name>
    <name type="synonym">Neptunus trituberculatus</name>
    <dbReference type="NCBI Taxonomy" id="210409"/>
    <lineage>
        <taxon>Eukaryota</taxon>
        <taxon>Metazoa</taxon>
        <taxon>Ecdysozoa</taxon>
        <taxon>Arthropoda</taxon>
        <taxon>Crustacea</taxon>
        <taxon>Multicrustacea</taxon>
        <taxon>Malacostraca</taxon>
        <taxon>Eumalacostraca</taxon>
        <taxon>Eucarida</taxon>
        <taxon>Decapoda</taxon>
        <taxon>Pleocyemata</taxon>
        <taxon>Brachyura</taxon>
        <taxon>Eubrachyura</taxon>
        <taxon>Portunoidea</taxon>
        <taxon>Portunidae</taxon>
        <taxon>Portuninae</taxon>
        <taxon>Portunus</taxon>
    </lineage>
</organism>
<sequence length="63" mass="6663">MCELAQHCVAAVSGVSHSLSRRCGMVKFTLHAMRCKVECVAVMGKGRAGGWEALDALDSNVAL</sequence>
<evidence type="ECO:0000313" key="1">
    <source>
        <dbReference type="EMBL" id="MPC78427.1"/>
    </source>
</evidence>
<proteinExistence type="predicted"/>
<dbReference type="Proteomes" id="UP000324222">
    <property type="component" value="Unassembled WGS sequence"/>
</dbReference>
<dbReference type="AlphaFoldDB" id="A0A5B7IA81"/>
<dbReference type="EMBL" id="VSRR010048402">
    <property type="protein sequence ID" value="MPC78427.1"/>
    <property type="molecule type" value="Genomic_DNA"/>
</dbReference>
<protein>
    <submittedName>
        <fullName evidence="1">Uncharacterized protein</fullName>
    </submittedName>
</protein>
<reference evidence="1 2" key="1">
    <citation type="submission" date="2019-05" db="EMBL/GenBank/DDBJ databases">
        <title>Another draft genome of Portunus trituberculatus and its Hox gene families provides insights of decapod evolution.</title>
        <authorList>
            <person name="Jeong J.-H."/>
            <person name="Song I."/>
            <person name="Kim S."/>
            <person name="Choi T."/>
            <person name="Kim D."/>
            <person name="Ryu S."/>
            <person name="Kim W."/>
        </authorList>
    </citation>
    <scope>NUCLEOTIDE SEQUENCE [LARGE SCALE GENOMIC DNA]</scope>
    <source>
        <tissue evidence="1">Muscle</tissue>
    </source>
</reference>
<evidence type="ECO:0000313" key="2">
    <source>
        <dbReference type="Proteomes" id="UP000324222"/>
    </source>
</evidence>
<comment type="caution">
    <text evidence="1">The sequence shown here is derived from an EMBL/GenBank/DDBJ whole genome shotgun (WGS) entry which is preliminary data.</text>
</comment>
<gene>
    <name evidence="1" type="ORF">E2C01_072913</name>
</gene>